<dbReference type="EMBL" id="ATBP01001592">
    <property type="protein sequence ID" value="ETR67040.1"/>
    <property type="molecule type" value="Genomic_DNA"/>
</dbReference>
<name>A0A1V1NWT2_9BACT</name>
<accession>A0A1V1NWT2</accession>
<evidence type="ECO:0000259" key="2">
    <source>
        <dbReference type="Pfam" id="PF13173"/>
    </source>
</evidence>
<sequence length="315" mass="37419">MNSIIEQLIADFQETKLPELIRRNVKIPWLDNKIDTVIGIRRSGKTWFLFQVMSDLLAKGYPVESILYLNFEDERLLPILVSDLHLITDNYYRRYPLMRDHKCFFFFDEIHNIHGWEKYVRRLFDSENVHICLTGSSAKMLSLEIATSLRGRSISTEIFPFSFSEYLRYHQISSDIKRRPGKKRRAILENKLQNYLLEGGFPEIQNVKKEHRVRILQEYLNVVILKDLVERHQISNTTPLRYLSRHLFNSTSCLFSINKFFNSLKSQGITCSKNALHSYLAYFSDVYLFFLLVFLQILKDNEWLTPKKYMLLILV</sequence>
<evidence type="ECO:0000313" key="3">
    <source>
        <dbReference type="EMBL" id="ETR67040.1"/>
    </source>
</evidence>
<dbReference type="PANTHER" id="PTHR33295">
    <property type="entry name" value="ATPASE"/>
    <property type="match status" value="1"/>
</dbReference>
<dbReference type="Proteomes" id="UP000189670">
    <property type="component" value="Unassembled WGS sequence"/>
</dbReference>
<gene>
    <name evidence="3" type="ORF">OMM_05353</name>
</gene>
<dbReference type="Pfam" id="PF13173">
    <property type="entry name" value="AAA_14"/>
    <property type="match status" value="1"/>
</dbReference>
<dbReference type="InterPro" id="IPR027417">
    <property type="entry name" value="P-loop_NTPase"/>
</dbReference>
<organism evidence="3 4">
    <name type="scientific">Candidatus Magnetoglobus multicellularis str. Araruama</name>
    <dbReference type="NCBI Taxonomy" id="890399"/>
    <lineage>
        <taxon>Bacteria</taxon>
        <taxon>Pseudomonadati</taxon>
        <taxon>Thermodesulfobacteriota</taxon>
        <taxon>Desulfobacteria</taxon>
        <taxon>Desulfobacterales</taxon>
        <taxon>Desulfobacteraceae</taxon>
        <taxon>Candidatus Magnetoglobus</taxon>
    </lineage>
</organism>
<protein>
    <submittedName>
        <fullName evidence="3">ATPase</fullName>
    </submittedName>
</protein>
<keyword evidence="1" id="KW-0812">Transmembrane</keyword>
<dbReference type="PANTHER" id="PTHR33295:SF8">
    <property type="entry name" value="AAA+ ATPASE DOMAIN-CONTAINING PROTEIN"/>
    <property type="match status" value="1"/>
</dbReference>
<feature type="domain" description="AAA" evidence="2">
    <location>
        <begin position="32"/>
        <end position="167"/>
    </location>
</feature>
<keyword evidence="1" id="KW-0472">Membrane</keyword>
<evidence type="ECO:0000256" key="1">
    <source>
        <dbReference type="SAM" id="Phobius"/>
    </source>
</evidence>
<dbReference type="AlphaFoldDB" id="A0A1V1NWT2"/>
<proteinExistence type="predicted"/>
<keyword evidence="1" id="KW-1133">Transmembrane helix</keyword>
<dbReference type="SUPFAM" id="SSF52540">
    <property type="entry name" value="P-loop containing nucleoside triphosphate hydrolases"/>
    <property type="match status" value="1"/>
</dbReference>
<reference evidence="4" key="1">
    <citation type="submission" date="2012-11" db="EMBL/GenBank/DDBJ databases">
        <authorList>
            <person name="Lucero-Rivera Y.E."/>
            <person name="Tovar-Ramirez D."/>
        </authorList>
    </citation>
    <scope>NUCLEOTIDE SEQUENCE [LARGE SCALE GENOMIC DNA]</scope>
    <source>
        <strain evidence="4">Araruama</strain>
    </source>
</reference>
<dbReference type="InterPro" id="IPR041682">
    <property type="entry name" value="AAA_14"/>
</dbReference>
<evidence type="ECO:0000313" key="4">
    <source>
        <dbReference type="Proteomes" id="UP000189670"/>
    </source>
</evidence>
<feature type="transmembrane region" description="Helical" evidence="1">
    <location>
        <begin position="279"/>
        <end position="298"/>
    </location>
</feature>
<comment type="caution">
    <text evidence="3">The sequence shown here is derived from an EMBL/GenBank/DDBJ whole genome shotgun (WGS) entry which is preliminary data.</text>
</comment>